<accession>K1WK19</accession>
<evidence type="ECO:0000313" key="2">
    <source>
        <dbReference type="EMBL" id="EKD13181.1"/>
    </source>
</evidence>
<dbReference type="AlphaFoldDB" id="K1WK19"/>
<dbReference type="eggNOG" id="ENOG502R4KZ">
    <property type="taxonomic scope" value="Eukaryota"/>
</dbReference>
<protein>
    <submittedName>
        <fullName evidence="2">Uncharacterized protein</fullName>
    </submittedName>
</protein>
<reference evidence="2 3" key="1">
    <citation type="journal article" date="2012" name="BMC Genomics">
        <title>Sequencing the genome of Marssonina brunnea reveals fungus-poplar co-evolution.</title>
        <authorList>
            <person name="Zhu S."/>
            <person name="Cao Y.-Z."/>
            <person name="Jiang C."/>
            <person name="Tan B.-Y."/>
            <person name="Wang Z."/>
            <person name="Feng S."/>
            <person name="Zhang L."/>
            <person name="Su X.-H."/>
            <person name="Brejova B."/>
            <person name="Vinar T."/>
            <person name="Xu M."/>
            <person name="Wang M.-X."/>
            <person name="Zhang S.-G."/>
            <person name="Huang M.-R."/>
            <person name="Wu R."/>
            <person name="Zhou Y."/>
        </authorList>
    </citation>
    <scope>NUCLEOTIDE SEQUENCE [LARGE SCALE GENOMIC DNA]</scope>
    <source>
        <strain evidence="2 3">MB_m1</strain>
    </source>
</reference>
<dbReference type="HOGENOM" id="CLU_490077_0_0_1"/>
<keyword evidence="3" id="KW-1185">Reference proteome</keyword>
<sequence>MKNSARTDAMCYKTEEGPGPKDQASELQRARYQNKNRARLPAFRTEAQVCRLVQFLLAQPPAKCPMPTPFDLPWGVPPSMESPRLYKRPASTASSSMTSRSSVELKHKSLLSIRSSIVYESSRAGTASVQRNLLKYLWLQSLANEDRLLSPYQHRRDMEQLEKEVNRCKVLVTNRENGVGFYQQNPVWEDLHYSKRRVQESARGNSTSNIIRAEEVTSTKWWGAARCALYEDIQMIGCDSILHTKKRFKLKYGTRLRLLRKTPRISTRASWSKKEQDEYLELLASLIVACPNLERFPGFYSAYDHEFTKLVHALSTRAKLTEKVRIISASPYRRQHRFNISADADNEFIDFFGHHSNWTYLKTLVLHCSPGGTIDSLVFTDIFYSSPSLENILVSSYPATSFNGETLLSLPSLKSVRLDNLPGVTADGLSSYGSHARTDFLTSLSLISLPLLSQPVLTRLFSHLKSLVRSTISQAPSPSLPNGVEIYLHPYLASSTLQYLHWEFTNPSDRQATDIFAKSTESGGFPALRTLRAPTDPDGTLQRLCRPRDRIEHQAD</sequence>
<name>K1WK19_MARBU</name>
<evidence type="ECO:0000313" key="3">
    <source>
        <dbReference type="Proteomes" id="UP000006753"/>
    </source>
</evidence>
<dbReference type="InterPro" id="IPR032675">
    <property type="entry name" value="LRR_dom_sf"/>
</dbReference>
<feature type="region of interest" description="Disordered" evidence="1">
    <location>
        <begin position="1"/>
        <end position="25"/>
    </location>
</feature>
<dbReference type="Gene3D" id="3.80.10.10">
    <property type="entry name" value="Ribonuclease Inhibitor"/>
    <property type="match status" value="1"/>
</dbReference>
<dbReference type="OrthoDB" id="3210378at2759"/>
<organism evidence="2 3">
    <name type="scientific">Marssonina brunnea f. sp. multigermtubi (strain MB_m1)</name>
    <name type="common">Marssonina leaf spot fungus</name>
    <dbReference type="NCBI Taxonomy" id="1072389"/>
    <lineage>
        <taxon>Eukaryota</taxon>
        <taxon>Fungi</taxon>
        <taxon>Dikarya</taxon>
        <taxon>Ascomycota</taxon>
        <taxon>Pezizomycotina</taxon>
        <taxon>Leotiomycetes</taxon>
        <taxon>Helotiales</taxon>
        <taxon>Drepanopezizaceae</taxon>
        <taxon>Drepanopeziza</taxon>
    </lineage>
</organism>
<feature type="region of interest" description="Disordered" evidence="1">
    <location>
        <begin position="527"/>
        <end position="556"/>
    </location>
</feature>
<dbReference type="EMBL" id="JH921451">
    <property type="protein sequence ID" value="EKD13181.1"/>
    <property type="molecule type" value="Genomic_DNA"/>
</dbReference>
<gene>
    <name evidence="2" type="ORF">MBM_08624</name>
</gene>
<dbReference type="Proteomes" id="UP000006753">
    <property type="component" value="Unassembled WGS sequence"/>
</dbReference>
<feature type="compositionally biased region" description="Basic and acidic residues" evidence="1">
    <location>
        <begin position="546"/>
        <end position="556"/>
    </location>
</feature>
<proteinExistence type="predicted"/>
<evidence type="ECO:0000256" key="1">
    <source>
        <dbReference type="SAM" id="MobiDB-lite"/>
    </source>
</evidence>
<dbReference type="InParanoid" id="K1WK19"/>
<dbReference type="KEGG" id="mbe:MBM_08624"/>
<dbReference type="SUPFAM" id="SSF52047">
    <property type="entry name" value="RNI-like"/>
    <property type="match status" value="1"/>
</dbReference>